<evidence type="ECO:0000313" key="3">
    <source>
        <dbReference type="Proteomes" id="UP000195781"/>
    </source>
</evidence>
<feature type="transmembrane region" description="Helical" evidence="1">
    <location>
        <begin position="29"/>
        <end position="54"/>
    </location>
</feature>
<keyword evidence="1" id="KW-1133">Transmembrane helix</keyword>
<feature type="transmembrane region" description="Helical" evidence="1">
    <location>
        <begin position="66"/>
        <end position="86"/>
    </location>
</feature>
<feature type="transmembrane region" description="Helical" evidence="1">
    <location>
        <begin position="234"/>
        <end position="254"/>
    </location>
</feature>
<gene>
    <name evidence="2" type="ORF">B5G02_05900</name>
</gene>
<organism evidence="2 3">
    <name type="scientific">[Collinsella] massiliensis</name>
    <dbReference type="NCBI Taxonomy" id="1232426"/>
    <lineage>
        <taxon>Bacteria</taxon>
        <taxon>Bacillati</taxon>
        <taxon>Actinomycetota</taxon>
        <taxon>Coriobacteriia</taxon>
        <taxon>Coriobacteriales</taxon>
        <taxon>Coriobacteriaceae</taxon>
        <taxon>Enorma</taxon>
    </lineage>
</organism>
<proteinExistence type="predicted"/>
<dbReference type="OrthoDB" id="3182640at2"/>
<dbReference type="EMBL" id="NFIE01000011">
    <property type="protein sequence ID" value="OUN88589.1"/>
    <property type="molecule type" value="Genomic_DNA"/>
</dbReference>
<dbReference type="Proteomes" id="UP000195781">
    <property type="component" value="Unassembled WGS sequence"/>
</dbReference>
<protein>
    <submittedName>
        <fullName evidence="2">DUF2232 domain-containing protein</fullName>
    </submittedName>
</protein>
<dbReference type="AlphaFoldDB" id="A0A1Y3XZQ0"/>
<feature type="transmembrane region" description="Helical" evidence="1">
    <location>
        <begin position="266"/>
        <end position="287"/>
    </location>
</feature>
<feature type="transmembrane region" description="Helical" evidence="1">
    <location>
        <begin position="184"/>
        <end position="206"/>
    </location>
</feature>
<reference evidence="3" key="1">
    <citation type="submission" date="2017-04" db="EMBL/GenBank/DDBJ databases">
        <title>Function of individual gut microbiota members based on whole genome sequencing of pure cultures obtained from chicken caecum.</title>
        <authorList>
            <person name="Medvecky M."/>
            <person name="Cejkova D."/>
            <person name="Polansky O."/>
            <person name="Karasova D."/>
            <person name="Kubasova T."/>
            <person name="Cizek A."/>
            <person name="Rychlik I."/>
        </authorList>
    </citation>
    <scope>NUCLEOTIDE SEQUENCE [LARGE SCALE GENOMIC DNA]</scope>
    <source>
        <strain evidence="3">An5</strain>
    </source>
</reference>
<feature type="transmembrane region" description="Helical" evidence="1">
    <location>
        <begin position="92"/>
        <end position="110"/>
    </location>
</feature>
<keyword evidence="3" id="KW-1185">Reference proteome</keyword>
<keyword evidence="1" id="KW-0472">Membrane</keyword>
<name>A0A1Y3XZQ0_9ACTN</name>
<accession>A0A1Y3XZQ0</accession>
<keyword evidence="1" id="KW-0812">Transmembrane</keyword>
<comment type="caution">
    <text evidence="2">The sequence shown here is derived from an EMBL/GenBank/DDBJ whole genome shotgun (WGS) entry which is preliminary data.</text>
</comment>
<feature type="transmembrane region" description="Helical" evidence="1">
    <location>
        <begin position="117"/>
        <end position="139"/>
    </location>
</feature>
<evidence type="ECO:0000256" key="1">
    <source>
        <dbReference type="SAM" id="Phobius"/>
    </source>
</evidence>
<feature type="transmembrane region" description="Helical" evidence="1">
    <location>
        <begin position="294"/>
        <end position="319"/>
    </location>
</feature>
<sequence length="339" mass="35260">MMTPGERHDVTGTDLVPAATRPDGSRSGLLWYVGVAASVAIMARYPMLGLPCLAMGLRTQAERFGLKGFGCSIGIACGVLAAWCLAFGLESMVYAATLTGVCIAVSGLMWKRRASVLAISLVVVACAAVSMGIDAVSLARAGYGLAEAMCAMLAEAARAYTGGGIEAELTLTALEPVFESIWPIVYVTTALVNVGAAGLGSMLGGISPVRPGSRPSPADARGHIPQPSSFDAPLWAVGLLVLAVLGIAASTLSFPSAGIVRTASWTLLLSVRYIFTIQGLAVVLALLARWRTGCFLRVVVIMFAISLETMFVLSIIGLVDVWANFRKLPRDGAHAGTQA</sequence>
<evidence type="ECO:0000313" key="2">
    <source>
        <dbReference type="EMBL" id="OUN88589.1"/>
    </source>
</evidence>